<sequence>MMDVHPALSIIWHSSVLEKTPKSTGHQLNRVIWTPLSSMSESGREVLRQVNFFLKPNCKLAIVGLEGAGKSAVFQLLLRHYEPDFGEYFISGVDVRCWNIKKFRERLGFVAEEPVLFEGTIAHNIRLGRLEATDDEIRSASMLTQVHEFIQSLSGQGYDASVTQLSGLKYVVQRWLITLARAVIRNPTLLLLDCPNLPLNRSWEYSILIEAVKRVSTGRTVIIASRYPNIAEDADQILVLDKGFVSQMGTSAELLAEENGLYATMTHVYKPLRTTYFSRTLRENRPELPYIIFGCISSLVAGAAQPSFAVLYSEVFDVRFTHFEIIRKLKKIFYFAVLQIFASRSGSRAMQHRIAVVGGMMALVGVCRLLACAGQGYFFGVSSERLIKRLRIEYFEALMRQLRNLRPKYSTLPPVFPLVNEFMSKMNTVRSLNLEEHYVKLYIQKADELARAFAVMNMGTQSFGRFFDVVPEIQVAYKSAEIIYQTIDRKPKIPKDNGLIPHDLYEFSGRVTFSHVTLKPRDDVDRECDVLKDFSCTINPGQVVGFVGLPGCGRLGIVDLVEQFVHPSPPEDDEQGIYFDYRNIRQLKPSWIRSQCALISYESRLFSRSIKENIAYGLDVNETALNDIIQAARSANVHDLINALPEGYDTVFVNGESQISEGQQRRIALARALFRKPKILLVDRFTTDLDVEDQRLILRALADNMHQYTSIVIPHLFAHASYFDQIIVLRSGQQVESGTFVELSQSASYFKDLLNLEKMNRF</sequence>
<keyword evidence="10" id="KW-1185">Reference proteome</keyword>
<evidence type="ECO:0000256" key="3">
    <source>
        <dbReference type="ARBA" id="ARBA00022741"/>
    </source>
</evidence>
<evidence type="ECO:0000256" key="5">
    <source>
        <dbReference type="ARBA" id="ARBA00022989"/>
    </source>
</evidence>
<dbReference type="InterPro" id="IPR039421">
    <property type="entry name" value="Type_1_exporter"/>
</dbReference>
<dbReference type="EMBL" id="LUCM01009833">
    <property type="protein sequence ID" value="KAA0186322.1"/>
    <property type="molecule type" value="Genomic_DNA"/>
</dbReference>
<dbReference type="SUPFAM" id="SSF90123">
    <property type="entry name" value="ABC transporter transmembrane region"/>
    <property type="match status" value="1"/>
</dbReference>
<dbReference type="PANTHER" id="PTHR43394">
    <property type="entry name" value="ATP-DEPENDENT PERMEASE MDL1, MITOCHONDRIAL"/>
    <property type="match status" value="1"/>
</dbReference>
<dbReference type="InterPro" id="IPR011527">
    <property type="entry name" value="ABC1_TM_dom"/>
</dbReference>
<accession>A0A8E0RN85</accession>
<dbReference type="SMART" id="SM00382">
    <property type="entry name" value="AAA"/>
    <property type="match status" value="2"/>
</dbReference>
<dbReference type="GO" id="GO:0005524">
    <property type="term" value="F:ATP binding"/>
    <property type="evidence" value="ECO:0007669"/>
    <property type="project" value="UniProtKB-KW"/>
</dbReference>
<dbReference type="Gene3D" id="1.20.1560.10">
    <property type="entry name" value="ABC transporter type 1, transmembrane domain"/>
    <property type="match status" value="2"/>
</dbReference>
<dbReference type="SUPFAM" id="SSF52540">
    <property type="entry name" value="P-loop containing nucleoside triphosphate hydrolases"/>
    <property type="match status" value="2"/>
</dbReference>
<dbReference type="InterPro" id="IPR003593">
    <property type="entry name" value="AAA+_ATPase"/>
</dbReference>
<comment type="caution">
    <text evidence="9">The sequence shown here is derived from an EMBL/GenBank/DDBJ whole genome shotgun (WGS) entry which is preliminary data.</text>
</comment>
<dbReference type="PROSITE" id="PS50893">
    <property type="entry name" value="ABC_TRANSPORTER_2"/>
    <property type="match status" value="2"/>
</dbReference>
<keyword evidence="5" id="KW-1133">Transmembrane helix</keyword>
<dbReference type="Gene3D" id="3.40.50.300">
    <property type="entry name" value="P-loop containing nucleotide triphosphate hydrolases"/>
    <property type="match status" value="2"/>
</dbReference>
<feature type="domain" description="ABC transporter" evidence="7">
    <location>
        <begin position="511"/>
        <end position="756"/>
    </location>
</feature>
<evidence type="ECO:0000256" key="1">
    <source>
        <dbReference type="ARBA" id="ARBA00004141"/>
    </source>
</evidence>
<evidence type="ECO:0000256" key="2">
    <source>
        <dbReference type="ARBA" id="ARBA00022692"/>
    </source>
</evidence>
<dbReference type="GO" id="GO:0016887">
    <property type="term" value="F:ATP hydrolysis activity"/>
    <property type="evidence" value="ECO:0007669"/>
    <property type="project" value="InterPro"/>
</dbReference>
<proteinExistence type="predicted"/>
<feature type="domain" description="ABC transmembrane type-1" evidence="8">
    <location>
        <begin position="292"/>
        <end position="401"/>
    </location>
</feature>
<dbReference type="PANTHER" id="PTHR43394:SF1">
    <property type="entry name" value="ATP-BINDING CASSETTE SUB-FAMILY B MEMBER 10, MITOCHONDRIAL"/>
    <property type="match status" value="1"/>
</dbReference>
<protein>
    <submittedName>
        <fullName evidence="9">ATP-binding cassette subfamily transporter B1 member 4</fullName>
    </submittedName>
</protein>
<dbReference type="OrthoDB" id="6500128at2759"/>
<dbReference type="InterPro" id="IPR003439">
    <property type="entry name" value="ABC_transporter-like_ATP-bd"/>
</dbReference>
<evidence type="ECO:0000259" key="8">
    <source>
        <dbReference type="PROSITE" id="PS50929"/>
    </source>
</evidence>
<evidence type="ECO:0000313" key="9">
    <source>
        <dbReference type="EMBL" id="KAA0186322.1"/>
    </source>
</evidence>
<dbReference type="AlphaFoldDB" id="A0A8E0RN85"/>
<dbReference type="Proteomes" id="UP000728185">
    <property type="component" value="Unassembled WGS sequence"/>
</dbReference>
<keyword evidence="6" id="KW-0472">Membrane</keyword>
<keyword evidence="4 9" id="KW-0067">ATP-binding</keyword>
<dbReference type="GO" id="GO:0005743">
    <property type="term" value="C:mitochondrial inner membrane"/>
    <property type="evidence" value="ECO:0007669"/>
    <property type="project" value="TreeGrafter"/>
</dbReference>
<dbReference type="GO" id="GO:0090374">
    <property type="term" value="P:oligopeptide export from mitochondrion"/>
    <property type="evidence" value="ECO:0007669"/>
    <property type="project" value="TreeGrafter"/>
</dbReference>
<gene>
    <name evidence="9" type="ORF">FBUS_03187</name>
</gene>
<dbReference type="GO" id="GO:0015421">
    <property type="term" value="F:ABC-type oligopeptide transporter activity"/>
    <property type="evidence" value="ECO:0007669"/>
    <property type="project" value="TreeGrafter"/>
</dbReference>
<evidence type="ECO:0000256" key="6">
    <source>
        <dbReference type="ARBA" id="ARBA00023136"/>
    </source>
</evidence>
<dbReference type="Pfam" id="PF00664">
    <property type="entry name" value="ABC_membrane"/>
    <property type="match status" value="1"/>
</dbReference>
<feature type="domain" description="ABC transporter" evidence="7">
    <location>
        <begin position="26"/>
        <end position="267"/>
    </location>
</feature>
<evidence type="ECO:0000259" key="7">
    <source>
        <dbReference type="PROSITE" id="PS50893"/>
    </source>
</evidence>
<dbReference type="Pfam" id="PF00005">
    <property type="entry name" value="ABC_tran"/>
    <property type="match status" value="2"/>
</dbReference>
<name>A0A8E0RN85_9TREM</name>
<dbReference type="InterPro" id="IPR036640">
    <property type="entry name" value="ABC1_TM_sf"/>
</dbReference>
<reference evidence="9" key="1">
    <citation type="submission" date="2019-05" db="EMBL/GenBank/DDBJ databases">
        <title>Annotation for the trematode Fasciolopsis buski.</title>
        <authorList>
            <person name="Choi Y.-J."/>
        </authorList>
    </citation>
    <scope>NUCLEOTIDE SEQUENCE</scope>
    <source>
        <strain evidence="9">HT</strain>
        <tissue evidence="9">Whole worm</tissue>
    </source>
</reference>
<evidence type="ECO:0000313" key="10">
    <source>
        <dbReference type="Proteomes" id="UP000728185"/>
    </source>
</evidence>
<organism evidence="9 10">
    <name type="scientific">Fasciolopsis buskii</name>
    <dbReference type="NCBI Taxonomy" id="27845"/>
    <lineage>
        <taxon>Eukaryota</taxon>
        <taxon>Metazoa</taxon>
        <taxon>Spiralia</taxon>
        <taxon>Lophotrochozoa</taxon>
        <taxon>Platyhelminthes</taxon>
        <taxon>Trematoda</taxon>
        <taxon>Digenea</taxon>
        <taxon>Plagiorchiida</taxon>
        <taxon>Echinostomata</taxon>
        <taxon>Echinostomatoidea</taxon>
        <taxon>Fasciolidae</taxon>
        <taxon>Fasciolopsis</taxon>
    </lineage>
</organism>
<keyword evidence="2" id="KW-0812">Transmembrane</keyword>
<dbReference type="PROSITE" id="PS50929">
    <property type="entry name" value="ABC_TM1F"/>
    <property type="match status" value="1"/>
</dbReference>
<keyword evidence="3" id="KW-0547">Nucleotide-binding</keyword>
<comment type="subcellular location">
    <subcellularLocation>
        <location evidence="1">Membrane</location>
        <topology evidence="1">Multi-pass membrane protein</topology>
    </subcellularLocation>
</comment>
<evidence type="ECO:0000256" key="4">
    <source>
        <dbReference type="ARBA" id="ARBA00022840"/>
    </source>
</evidence>
<dbReference type="InterPro" id="IPR027417">
    <property type="entry name" value="P-loop_NTPase"/>
</dbReference>